<dbReference type="SMART" id="SM00320">
    <property type="entry name" value="WD40"/>
    <property type="match status" value="4"/>
</dbReference>
<feature type="repeat" description="WD" evidence="3">
    <location>
        <begin position="217"/>
        <end position="259"/>
    </location>
</feature>
<evidence type="ECO:0000256" key="4">
    <source>
        <dbReference type="SAM" id="MobiDB-lite"/>
    </source>
</evidence>
<accession>A0ABD1XTW6</accession>
<name>A0ABD1XTW6_9MARC</name>
<dbReference type="PROSITE" id="PS50294">
    <property type="entry name" value="WD_REPEATS_REGION"/>
    <property type="match status" value="1"/>
</dbReference>
<protein>
    <submittedName>
        <fullName evidence="5">Uncharacterized protein</fullName>
    </submittedName>
</protein>
<dbReference type="InterPro" id="IPR015943">
    <property type="entry name" value="WD40/YVTN_repeat-like_dom_sf"/>
</dbReference>
<gene>
    <name evidence="5" type="ORF">R1flu_024084</name>
</gene>
<sequence>MPRGGDAAEGSGRRSCIRVHLNGNIWLRIEAFEGAAARFDRGVKCRLKGASDSSKVTQDQGNEEALRQAKGMMPSWPDGASGSSSASPSTSQSPCSRYHPYARRRQPGENVLRLLAWREVAPSVKRPLRRLWGEAAAWSVSCSGHHREATDAKKALVTWLEAESLTHSTAKYCPLQPAPRSTIAAAFSPDGNTLASTHGDHTVKLICCRTGHCLKVLSGHKRTPWVVRFHPGSSEVLASGSLDNEVRLWDANTAECVGSRDFHRPIASLAFHAQGDVLAVASGHKLYIWQYTKEAEAASPTIVLKTRRSLRAVHFHPHAAPLLLTAEVNDLDSPDCPMTLATSRGLANGSSDTQTNVTLGENTAAPLADRHDDVDDGTSNGALELERDSSMQLHSSDFSSAVPMDVSPRPTHVDPSVASTSGSSKCDPVETVPAGSSSSLSVQDFGAEQAREEMTSAVDPGRSSPTVVGAPWDVGEPPSFPPTSSARTGSGAASSRGPVIPVARRQVDSGGAGPGPGIWPITAFSNLNSAPMTTGPGGSRRTSSGDYTTWDFPVLHGWVQGQQAGLAQPQNYPPAGVLASGGVAEGTSSQHEGRASQPQQQNTIASAAATVASAALAALATAARLGAGNAHIGSGVRQIGNSSSGRGIHFPLNTMDIAGRAQAALAHAELPCTVKLRIWPHDIKRPSALLDPDTCRLTIPHAVLCSEMGAHFSPCGRFLAACVACVLPPSESEMQSQGQRNVNGSPGSGNTVHSPTQHPISSQQVIYELRVYSLEEATFGQVLASRAVRAAHCLTSIQFSPSSGHILLAYGRRHNSLLRSLVVDGSQTIPIYTILEVYRVSDMELIRVLPSAEDEVNVACYHPRVGGGLVYGTKEGKLRILRHDRTPRQLKHRRLPDIEDELLEQAETADPLSFGMLSDMD</sequence>
<feature type="compositionally biased region" description="Polar residues" evidence="4">
    <location>
        <begin position="586"/>
        <end position="600"/>
    </location>
</feature>
<dbReference type="Gene3D" id="2.130.10.10">
    <property type="entry name" value="YVTN repeat-like/Quinoprotein amine dehydrogenase"/>
    <property type="match status" value="1"/>
</dbReference>
<feature type="region of interest" description="Disordered" evidence="4">
    <location>
        <begin position="387"/>
        <end position="441"/>
    </location>
</feature>
<proteinExistence type="predicted"/>
<dbReference type="InterPro" id="IPR019775">
    <property type="entry name" value="WD40_repeat_CS"/>
</dbReference>
<dbReference type="InterPro" id="IPR052596">
    <property type="entry name" value="AMBRA1_autophagy"/>
</dbReference>
<dbReference type="Proteomes" id="UP001605036">
    <property type="component" value="Unassembled WGS sequence"/>
</dbReference>
<feature type="region of interest" description="Disordered" evidence="4">
    <location>
        <begin position="734"/>
        <end position="758"/>
    </location>
</feature>
<feature type="compositionally biased region" description="Low complexity" evidence="4">
    <location>
        <begin position="483"/>
        <end position="497"/>
    </location>
</feature>
<feature type="region of interest" description="Disordered" evidence="4">
    <location>
        <begin position="479"/>
        <end position="500"/>
    </location>
</feature>
<dbReference type="InterPro" id="IPR036322">
    <property type="entry name" value="WD40_repeat_dom_sf"/>
</dbReference>
<dbReference type="PROSITE" id="PS50082">
    <property type="entry name" value="WD_REPEATS_2"/>
    <property type="match status" value="1"/>
</dbReference>
<organism evidence="5 6">
    <name type="scientific">Riccia fluitans</name>
    <dbReference type="NCBI Taxonomy" id="41844"/>
    <lineage>
        <taxon>Eukaryota</taxon>
        <taxon>Viridiplantae</taxon>
        <taxon>Streptophyta</taxon>
        <taxon>Embryophyta</taxon>
        <taxon>Marchantiophyta</taxon>
        <taxon>Marchantiopsida</taxon>
        <taxon>Marchantiidae</taxon>
        <taxon>Marchantiales</taxon>
        <taxon>Ricciaceae</taxon>
        <taxon>Riccia</taxon>
    </lineage>
</organism>
<dbReference type="PANTHER" id="PTHR22874">
    <property type="entry name" value="ACTIVATING MOLECULE IN BECN1-REGULATED AUTOPHAGY PROTEIN 1"/>
    <property type="match status" value="1"/>
</dbReference>
<keyword evidence="2" id="KW-0677">Repeat</keyword>
<feature type="compositionally biased region" description="Polar residues" evidence="4">
    <location>
        <begin position="390"/>
        <end position="399"/>
    </location>
</feature>
<dbReference type="PANTHER" id="PTHR22874:SF1">
    <property type="entry name" value="ACTIVATING MOLECULE IN BECN1-REGULATED AUTOPHAGY PROTEIN 1"/>
    <property type="match status" value="1"/>
</dbReference>
<evidence type="ECO:0000313" key="6">
    <source>
        <dbReference type="Proteomes" id="UP001605036"/>
    </source>
</evidence>
<dbReference type="InterPro" id="IPR001680">
    <property type="entry name" value="WD40_rpt"/>
</dbReference>
<evidence type="ECO:0000256" key="3">
    <source>
        <dbReference type="PROSITE-ProRule" id="PRU00221"/>
    </source>
</evidence>
<dbReference type="SUPFAM" id="SSF50978">
    <property type="entry name" value="WD40 repeat-like"/>
    <property type="match status" value="1"/>
</dbReference>
<dbReference type="Pfam" id="PF00400">
    <property type="entry name" value="WD40"/>
    <property type="match status" value="3"/>
</dbReference>
<evidence type="ECO:0000313" key="5">
    <source>
        <dbReference type="EMBL" id="KAL2612392.1"/>
    </source>
</evidence>
<feature type="compositionally biased region" description="Low complexity" evidence="4">
    <location>
        <begin position="74"/>
        <end position="96"/>
    </location>
</feature>
<evidence type="ECO:0000256" key="1">
    <source>
        <dbReference type="ARBA" id="ARBA00022574"/>
    </source>
</evidence>
<dbReference type="PROSITE" id="PS00678">
    <property type="entry name" value="WD_REPEATS_1"/>
    <property type="match status" value="1"/>
</dbReference>
<evidence type="ECO:0000256" key="2">
    <source>
        <dbReference type="ARBA" id="ARBA00022737"/>
    </source>
</evidence>
<dbReference type="EMBL" id="JBHFFA010000007">
    <property type="protein sequence ID" value="KAL2612392.1"/>
    <property type="molecule type" value="Genomic_DNA"/>
</dbReference>
<reference evidence="5 6" key="1">
    <citation type="submission" date="2024-09" db="EMBL/GenBank/DDBJ databases">
        <title>Chromosome-scale assembly of Riccia fluitans.</title>
        <authorList>
            <person name="Paukszto L."/>
            <person name="Sawicki J."/>
            <person name="Karawczyk K."/>
            <person name="Piernik-Szablinska J."/>
            <person name="Szczecinska M."/>
            <person name="Mazdziarz M."/>
        </authorList>
    </citation>
    <scope>NUCLEOTIDE SEQUENCE [LARGE SCALE GENOMIC DNA]</scope>
    <source>
        <strain evidence="5">Rf_01</strain>
        <tissue evidence="5">Aerial parts of the thallus</tissue>
    </source>
</reference>
<dbReference type="AlphaFoldDB" id="A0ABD1XTW6"/>
<feature type="region of interest" description="Disordered" evidence="4">
    <location>
        <begin position="72"/>
        <end position="102"/>
    </location>
</feature>
<keyword evidence="6" id="KW-1185">Reference proteome</keyword>
<keyword evidence="1 3" id="KW-0853">WD repeat</keyword>
<comment type="caution">
    <text evidence="5">The sequence shown here is derived from an EMBL/GenBank/DDBJ whole genome shotgun (WGS) entry which is preliminary data.</text>
</comment>
<feature type="region of interest" description="Disordered" evidence="4">
    <location>
        <begin position="577"/>
        <end position="600"/>
    </location>
</feature>